<protein>
    <submittedName>
        <fullName evidence="1">Uncharacterized protein</fullName>
    </submittedName>
</protein>
<evidence type="ECO:0000313" key="2">
    <source>
        <dbReference type="Proteomes" id="UP000283634"/>
    </source>
</evidence>
<reference evidence="1 2" key="1">
    <citation type="journal article" date="2018" name="BMC Genomics">
        <title>Genomic comparison of Trypanosoma conorhini and Trypanosoma rangeli to Trypanosoma cruzi strains of high and low virulence.</title>
        <authorList>
            <person name="Bradwell K.R."/>
            <person name="Koparde V.N."/>
            <person name="Matveyev A.V."/>
            <person name="Serrano M.G."/>
            <person name="Alves J.M."/>
            <person name="Parikh H."/>
            <person name="Huang B."/>
            <person name="Lee V."/>
            <person name="Espinosa-Alvarez O."/>
            <person name="Ortiz P.A."/>
            <person name="Costa-Martins A.G."/>
            <person name="Teixeira M.M."/>
            <person name="Buck G.A."/>
        </authorList>
    </citation>
    <scope>NUCLEOTIDE SEQUENCE [LARGE SCALE GENOMIC DNA]</scope>
    <source>
        <strain evidence="1 2">AM80</strain>
    </source>
</reference>
<accession>A0A422NIV9</accession>
<keyword evidence="2" id="KW-1185">Reference proteome</keyword>
<organism evidence="1 2">
    <name type="scientific">Trypanosoma rangeli</name>
    <dbReference type="NCBI Taxonomy" id="5698"/>
    <lineage>
        <taxon>Eukaryota</taxon>
        <taxon>Discoba</taxon>
        <taxon>Euglenozoa</taxon>
        <taxon>Kinetoplastea</taxon>
        <taxon>Metakinetoplastina</taxon>
        <taxon>Trypanosomatida</taxon>
        <taxon>Trypanosomatidae</taxon>
        <taxon>Trypanosoma</taxon>
        <taxon>Herpetosoma</taxon>
    </lineage>
</organism>
<comment type="caution">
    <text evidence="1">The sequence shown here is derived from an EMBL/GenBank/DDBJ whole genome shotgun (WGS) entry which is preliminary data.</text>
</comment>
<proteinExistence type="predicted"/>
<evidence type="ECO:0000313" key="1">
    <source>
        <dbReference type="EMBL" id="RNF05395.1"/>
    </source>
</evidence>
<dbReference type="RefSeq" id="XP_029238654.1">
    <property type="nucleotide sequence ID" value="XM_029381528.1"/>
</dbReference>
<dbReference type="AlphaFoldDB" id="A0A422NIV9"/>
<gene>
    <name evidence="1" type="ORF">TraAM80_04605</name>
</gene>
<dbReference type="GeneID" id="40328538"/>
<dbReference type="EMBL" id="MKGL01000135">
    <property type="protein sequence ID" value="RNF05395.1"/>
    <property type="molecule type" value="Genomic_DNA"/>
</dbReference>
<dbReference type="Proteomes" id="UP000283634">
    <property type="component" value="Unassembled WGS sequence"/>
</dbReference>
<name>A0A422NIV9_TRYRA</name>
<sequence>MALAEGLDALHGLTVHRNRPRRRHPHEAWQIEDASWQHLNVLLFQQLLKELHVGLDVLELLQLNLGKHIHRPLRHRRHHANALSKVLVEVHGALLNLANDPVKVLLRGVKQGFADGSSSLPRCRRAACGDALRVRSLLQRMVGTASQRRGRHQRYYLTRSPLGRQWVHSDFPSYIRNLSSIAASVPRSLGSCC</sequence>